<keyword evidence="3" id="KW-0808">Transferase</keyword>
<dbReference type="GO" id="GO:0061928">
    <property type="term" value="F:glutathione specific gamma-glutamylcyclotransferase activity"/>
    <property type="evidence" value="ECO:0007669"/>
    <property type="project" value="UniProtKB-EC"/>
</dbReference>
<dbReference type="GO" id="GO:0006751">
    <property type="term" value="P:glutathione catabolic process"/>
    <property type="evidence" value="ECO:0007669"/>
    <property type="project" value="InterPro"/>
</dbReference>
<dbReference type="KEGG" id="cber:B5D82_11100"/>
<dbReference type="EC" id="4.3.2.7" evidence="1"/>
<dbReference type="InterPro" id="IPR006840">
    <property type="entry name" value="ChaC"/>
</dbReference>
<dbReference type="OrthoDB" id="9795692at2"/>
<evidence type="ECO:0000313" key="3">
    <source>
        <dbReference type="EMBL" id="ASP48257.1"/>
    </source>
</evidence>
<dbReference type="AlphaFoldDB" id="A0A222G8Q7"/>
<dbReference type="Proteomes" id="UP000202259">
    <property type="component" value="Chromosome"/>
</dbReference>
<keyword evidence="4" id="KW-1185">Reference proteome</keyword>
<dbReference type="GO" id="GO:0016740">
    <property type="term" value="F:transferase activity"/>
    <property type="evidence" value="ECO:0007669"/>
    <property type="project" value="UniProtKB-KW"/>
</dbReference>
<reference evidence="3 4" key="1">
    <citation type="submission" date="2017-08" db="EMBL/GenBank/DDBJ databases">
        <title>Complete genome of Colwellia sp. NB097-1, a psychrophile bacterium ioslated from Bering Sea.</title>
        <authorList>
            <person name="Chen X."/>
        </authorList>
    </citation>
    <scope>NUCLEOTIDE SEQUENCE [LARGE SCALE GENOMIC DNA]</scope>
    <source>
        <strain evidence="3 4">NB097-1</strain>
    </source>
</reference>
<evidence type="ECO:0000256" key="2">
    <source>
        <dbReference type="ARBA" id="ARBA00023239"/>
    </source>
</evidence>
<proteinExistence type="predicted"/>
<sequence length="187" mass="20742">MIDTQAINKMQSTLVGGQPVWLFGYGSLIYKVDFDYLACKPARIANWTRRFWQGSHDHRGTPEAPGRVATLVEEPNASCIGMAYKVSPEVFEHLDHREKNGYLRLTTQLHFSDGSEAEGLVYIATEDNVAFLGPASEADIAKHIANSKGPSGPNDEYLLELAKALRELNAQDDHVFTIEQHLLALSS</sequence>
<dbReference type="EMBL" id="CP020465">
    <property type="protein sequence ID" value="ASP48257.1"/>
    <property type="molecule type" value="Genomic_DNA"/>
</dbReference>
<organism evidence="3 4">
    <name type="scientific">Cognaticolwellia beringensis</name>
    <dbReference type="NCBI Taxonomy" id="1967665"/>
    <lineage>
        <taxon>Bacteria</taxon>
        <taxon>Pseudomonadati</taxon>
        <taxon>Pseudomonadota</taxon>
        <taxon>Gammaproteobacteria</taxon>
        <taxon>Alteromonadales</taxon>
        <taxon>Colwelliaceae</taxon>
        <taxon>Cognaticolwellia</taxon>
    </lineage>
</organism>
<keyword evidence="2" id="KW-0456">Lyase</keyword>
<dbReference type="Pfam" id="PF04752">
    <property type="entry name" value="ChaC"/>
    <property type="match status" value="1"/>
</dbReference>
<protein>
    <recommendedName>
        <fullName evidence="1">glutathione-specific gamma-glutamylcyclotransferase</fullName>
        <ecNumber evidence="1">4.3.2.7</ecNumber>
    </recommendedName>
</protein>
<dbReference type="SUPFAM" id="SSF110857">
    <property type="entry name" value="Gamma-glutamyl cyclotransferase-like"/>
    <property type="match status" value="1"/>
</dbReference>
<dbReference type="InterPro" id="IPR036568">
    <property type="entry name" value="GGCT-like_sf"/>
</dbReference>
<gene>
    <name evidence="3" type="ORF">B5D82_11100</name>
</gene>
<evidence type="ECO:0000313" key="4">
    <source>
        <dbReference type="Proteomes" id="UP000202259"/>
    </source>
</evidence>
<evidence type="ECO:0000256" key="1">
    <source>
        <dbReference type="ARBA" id="ARBA00012344"/>
    </source>
</evidence>
<dbReference type="InterPro" id="IPR013024">
    <property type="entry name" value="GGCT-like"/>
</dbReference>
<name>A0A222G8Q7_9GAMM</name>
<accession>A0A222G8Q7</accession>
<dbReference type="CDD" id="cd06661">
    <property type="entry name" value="GGCT_like"/>
    <property type="match status" value="1"/>
</dbReference>
<dbReference type="GO" id="GO:0005737">
    <property type="term" value="C:cytoplasm"/>
    <property type="evidence" value="ECO:0007669"/>
    <property type="project" value="TreeGrafter"/>
</dbReference>
<dbReference type="Gene3D" id="3.10.490.10">
    <property type="entry name" value="Gamma-glutamyl cyclotransferase-like"/>
    <property type="match status" value="1"/>
</dbReference>
<dbReference type="PANTHER" id="PTHR12192">
    <property type="entry name" value="CATION TRANSPORT PROTEIN CHAC-RELATED"/>
    <property type="match status" value="1"/>
</dbReference>
<dbReference type="RefSeq" id="WP_081151557.1">
    <property type="nucleotide sequence ID" value="NZ_CP020465.1"/>
</dbReference>
<dbReference type="PANTHER" id="PTHR12192:SF2">
    <property type="entry name" value="GLUTATHIONE-SPECIFIC GAMMA-GLUTAMYLCYCLOTRANSFERASE 2"/>
    <property type="match status" value="1"/>
</dbReference>